<evidence type="ECO:0000313" key="4">
    <source>
        <dbReference type="Proteomes" id="UP000001072"/>
    </source>
</evidence>
<dbReference type="Pfam" id="PF00248">
    <property type="entry name" value="Aldo_ket_red"/>
    <property type="match status" value="1"/>
</dbReference>
<dbReference type="Proteomes" id="UP000001072">
    <property type="component" value="Unassembled WGS sequence"/>
</dbReference>
<dbReference type="KEGG" id="mlr:MELLADRAFT_114786"/>
<dbReference type="InterPro" id="IPR036812">
    <property type="entry name" value="NAD(P)_OxRdtase_dom_sf"/>
</dbReference>
<keyword evidence="1" id="KW-0560">Oxidoreductase</keyword>
<dbReference type="SUPFAM" id="SSF51430">
    <property type="entry name" value="NAD(P)-linked oxidoreductase"/>
    <property type="match status" value="1"/>
</dbReference>
<keyword evidence="4" id="KW-1185">Reference proteome</keyword>
<dbReference type="GO" id="GO:0016491">
    <property type="term" value="F:oxidoreductase activity"/>
    <property type="evidence" value="ECO:0007669"/>
    <property type="project" value="UniProtKB-KW"/>
</dbReference>
<dbReference type="InParanoid" id="F4R348"/>
<dbReference type="InterPro" id="IPR050791">
    <property type="entry name" value="Aldo-Keto_reductase"/>
</dbReference>
<evidence type="ECO:0000313" key="3">
    <source>
        <dbReference type="EMBL" id="EGG12566.1"/>
    </source>
</evidence>
<dbReference type="GO" id="GO:0005737">
    <property type="term" value="C:cytoplasm"/>
    <property type="evidence" value="ECO:0007669"/>
    <property type="project" value="TreeGrafter"/>
</dbReference>
<evidence type="ECO:0000256" key="1">
    <source>
        <dbReference type="ARBA" id="ARBA00023002"/>
    </source>
</evidence>
<dbReference type="eggNOG" id="KOG1575">
    <property type="taxonomic scope" value="Eukaryota"/>
</dbReference>
<gene>
    <name evidence="3" type="ORF">MELLADRAFT_114786</name>
</gene>
<dbReference type="CDD" id="cd19077">
    <property type="entry name" value="AKR_AKR8A1-2"/>
    <property type="match status" value="1"/>
</dbReference>
<dbReference type="InterPro" id="IPR023210">
    <property type="entry name" value="NADP_OxRdtase_dom"/>
</dbReference>
<accession>F4R348</accession>
<feature type="domain" description="NADP-dependent oxidoreductase" evidence="2">
    <location>
        <begin position="20"/>
        <end position="324"/>
    </location>
</feature>
<organism evidence="4">
    <name type="scientific">Melampsora larici-populina (strain 98AG31 / pathotype 3-4-7)</name>
    <name type="common">Poplar leaf rust fungus</name>
    <dbReference type="NCBI Taxonomy" id="747676"/>
    <lineage>
        <taxon>Eukaryota</taxon>
        <taxon>Fungi</taxon>
        <taxon>Dikarya</taxon>
        <taxon>Basidiomycota</taxon>
        <taxon>Pucciniomycotina</taxon>
        <taxon>Pucciniomycetes</taxon>
        <taxon>Pucciniales</taxon>
        <taxon>Melampsoraceae</taxon>
        <taxon>Melampsora</taxon>
    </lineage>
</organism>
<dbReference type="OrthoDB" id="37537at2759"/>
<evidence type="ECO:0000259" key="2">
    <source>
        <dbReference type="Pfam" id="PF00248"/>
    </source>
</evidence>
<dbReference type="VEuPathDB" id="FungiDB:MELLADRAFT_114786"/>
<proteinExistence type="predicted"/>
<dbReference type="Gene3D" id="3.20.20.100">
    <property type="entry name" value="NADP-dependent oxidoreductase domain"/>
    <property type="match status" value="1"/>
</dbReference>
<name>F4R348_MELLP</name>
<dbReference type="PANTHER" id="PTHR43625">
    <property type="entry name" value="AFLATOXIN B1 ALDEHYDE REDUCTASE"/>
    <property type="match status" value="1"/>
</dbReference>
<dbReference type="STRING" id="747676.F4R348"/>
<dbReference type="GeneID" id="18925468"/>
<dbReference type="AlphaFoldDB" id="F4R348"/>
<dbReference type="RefSeq" id="XP_007403504.1">
    <property type="nucleotide sequence ID" value="XM_007403442.1"/>
</dbReference>
<sequence>MSDEMRYVGYGPDNLVPVGPIGYGLMNLTWTPEETPDAQAFKSIQTFLTSGNRFLNAGEFYGTGPDRTYSNLQLLSRFFDKFPEYLKEGKCFLSVKGAAILKEGRIIGVNGSEDHLRRSVKIINEKLGGKKKMDLFQMARVDKNIEIEKVMETLKTLKFEGCFSHIGLSEVSALTIERAHKVHPISAVEIEYSPWSLDIEKNGVLETCERLGIPIIAYSPLGRGMLTGTLRSPSDIPKGDIRHDLDRFKPENFAQNLKIVEKLKLISDSKPCTITQLCISWILNQSKLIIPIPGSRRPEGVQESIESIHVKLSGDELSMVRKVVDEAEIKGGRYNDHMQAGLEG</sequence>
<reference evidence="4" key="1">
    <citation type="journal article" date="2011" name="Proc. Natl. Acad. Sci. U.S.A.">
        <title>Obligate biotrophy features unraveled by the genomic analysis of rust fungi.</title>
        <authorList>
            <person name="Duplessis S."/>
            <person name="Cuomo C.A."/>
            <person name="Lin Y.-C."/>
            <person name="Aerts A."/>
            <person name="Tisserant E."/>
            <person name="Veneault-Fourrey C."/>
            <person name="Joly D.L."/>
            <person name="Hacquard S."/>
            <person name="Amselem J."/>
            <person name="Cantarel B.L."/>
            <person name="Chiu R."/>
            <person name="Coutinho P.M."/>
            <person name="Feau N."/>
            <person name="Field M."/>
            <person name="Frey P."/>
            <person name="Gelhaye E."/>
            <person name="Goldberg J."/>
            <person name="Grabherr M.G."/>
            <person name="Kodira C.D."/>
            <person name="Kohler A."/>
            <person name="Kuees U."/>
            <person name="Lindquist E.A."/>
            <person name="Lucas S.M."/>
            <person name="Mago R."/>
            <person name="Mauceli E."/>
            <person name="Morin E."/>
            <person name="Murat C."/>
            <person name="Pangilinan J.L."/>
            <person name="Park R."/>
            <person name="Pearson M."/>
            <person name="Quesneville H."/>
            <person name="Rouhier N."/>
            <person name="Sakthikumar S."/>
            <person name="Salamov A.A."/>
            <person name="Schmutz J."/>
            <person name="Selles B."/>
            <person name="Shapiro H."/>
            <person name="Tanguay P."/>
            <person name="Tuskan G.A."/>
            <person name="Henrissat B."/>
            <person name="Van de Peer Y."/>
            <person name="Rouze P."/>
            <person name="Ellis J.G."/>
            <person name="Dodds P.N."/>
            <person name="Schein J.E."/>
            <person name="Zhong S."/>
            <person name="Hamelin R.C."/>
            <person name="Grigoriev I.V."/>
            <person name="Szabo L.J."/>
            <person name="Martin F."/>
        </authorList>
    </citation>
    <scope>NUCLEOTIDE SEQUENCE [LARGE SCALE GENOMIC DNA]</scope>
    <source>
        <strain evidence="4">98AG31 / pathotype 3-4-7</strain>
    </source>
</reference>
<dbReference type="HOGENOM" id="CLU_023205_2_1_1"/>
<dbReference type="EMBL" id="GL883090">
    <property type="protein sequence ID" value="EGG12566.1"/>
    <property type="molecule type" value="Genomic_DNA"/>
</dbReference>
<dbReference type="FunCoup" id="F4R348">
    <property type="interactions" value="252"/>
</dbReference>
<dbReference type="PANTHER" id="PTHR43625:SF78">
    <property type="entry name" value="PYRIDOXAL REDUCTASE-RELATED"/>
    <property type="match status" value="1"/>
</dbReference>
<protein>
    <recommendedName>
        <fullName evidence="2">NADP-dependent oxidoreductase domain-containing protein</fullName>
    </recommendedName>
</protein>